<gene>
    <name evidence="2" type="ORF">E2C01_049987</name>
</gene>
<organism evidence="2 3">
    <name type="scientific">Portunus trituberculatus</name>
    <name type="common">Swimming crab</name>
    <name type="synonym">Neptunus trituberculatus</name>
    <dbReference type="NCBI Taxonomy" id="210409"/>
    <lineage>
        <taxon>Eukaryota</taxon>
        <taxon>Metazoa</taxon>
        <taxon>Ecdysozoa</taxon>
        <taxon>Arthropoda</taxon>
        <taxon>Crustacea</taxon>
        <taxon>Multicrustacea</taxon>
        <taxon>Malacostraca</taxon>
        <taxon>Eumalacostraca</taxon>
        <taxon>Eucarida</taxon>
        <taxon>Decapoda</taxon>
        <taxon>Pleocyemata</taxon>
        <taxon>Brachyura</taxon>
        <taxon>Eubrachyura</taxon>
        <taxon>Portunoidea</taxon>
        <taxon>Portunidae</taxon>
        <taxon>Portuninae</taxon>
        <taxon>Portunus</taxon>
    </lineage>
</organism>
<evidence type="ECO:0000256" key="1">
    <source>
        <dbReference type="SAM" id="MobiDB-lite"/>
    </source>
</evidence>
<keyword evidence="3" id="KW-1185">Reference proteome</keyword>
<dbReference type="EMBL" id="VSRR010013642">
    <property type="protein sequence ID" value="MPC56038.1"/>
    <property type="molecule type" value="Genomic_DNA"/>
</dbReference>
<accession>A0A5B7GG16</accession>
<evidence type="ECO:0000313" key="2">
    <source>
        <dbReference type="EMBL" id="MPC56038.1"/>
    </source>
</evidence>
<name>A0A5B7GG16_PORTR</name>
<protein>
    <submittedName>
        <fullName evidence="2">Uncharacterized protein</fullName>
    </submittedName>
</protein>
<dbReference type="Proteomes" id="UP000324222">
    <property type="component" value="Unassembled WGS sequence"/>
</dbReference>
<reference evidence="2 3" key="1">
    <citation type="submission" date="2019-05" db="EMBL/GenBank/DDBJ databases">
        <title>Another draft genome of Portunus trituberculatus and its Hox gene families provides insights of decapod evolution.</title>
        <authorList>
            <person name="Jeong J.-H."/>
            <person name="Song I."/>
            <person name="Kim S."/>
            <person name="Choi T."/>
            <person name="Kim D."/>
            <person name="Ryu S."/>
            <person name="Kim W."/>
        </authorList>
    </citation>
    <scope>NUCLEOTIDE SEQUENCE [LARGE SCALE GENOMIC DNA]</scope>
    <source>
        <tissue evidence="2">Muscle</tissue>
    </source>
</reference>
<sequence>MKVAEGRNESGREGWRDGEMEREMVRVREVAGTVVVHAVEGSEWHVRNPECDWRRGWLLRSNQRPPSHGSRIDVSPHPL</sequence>
<feature type="region of interest" description="Disordered" evidence="1">
    <location>
        <begin position="1"/>
        <end position="20"/>
    </location>
</feature>
<comment type="caution">
    <text evidence="2">The sequence shown here is derived from an EMBL/GenBank/DDBJ whole genome shotgun (WGS) entry which is preliminary data.</text>
</comment>
<dbReference type="AlphaFoldDB" id="A0A5B7GG16"/>
<feature type="region of interest" description="Disordered" evidence="1">
    <location>
        <begin position="60"/>
        <end position="79"/>
    </location>
</feature>
<proteinExistence type="predicted"/>
<evidence type="ECO:0000313" key="3">
    <source>
        <dbReference type="Proteomes" id="UP000324222"/>
    </source>
</evidence>